<keyword evidence="3" id="KW-0575">Peroxidase</keyword>
<keyword evidence="3" id="KW-0560">Oxidoreductase</keyword>
<dbReference type="Pfam" id="PF00141">
    <property type="entry name" value="peroxidase"/>
    <property type="match status" value="1"/>
</dbReference>
<name>A0ABD3HMY3_9MARC</name>
<comment type="similarity">
    <text evidence="8">Belongs to the peroxidase family.</text>
</comment>
<dbReference type="Gene3D" id="1.10.520.10">
    <property type="match status" value="1"/>
</dbReference>
<keyword evidence="7" id="KW-0106">Calcium</keyword>
<evidence type="ECO:0000259" key="9">
    <source>
        <dbReference type="PROSITE" id="PS50873"/>
    </source>
</evidence>
<comment type="cofactor">
    <cofactor evidence="2">
        <name>heme b</name>
        <dbReference type="ChEBI" id="CHEBI:60344"/>
    </cofactor>
</comment>
<reference evidence="10 11" key="1">
    <citation type="submission" date="2024-09" db="EMBL/GenBank/DDBJ databases">
        <title>Chromosome-scale assembly of Riccia sorocarpa.</title>
        <authorList>
            <person name="Paukszto L."/>
        </authorList>
    </citation>
    <scope>NUCLEOTIDE SEQUENCE [LARGE SCALE GENOMIC DNA]</scope>
    <source>
        <strain evidence="10">LP-2024</strain>
        <tissue evidence="10">Aerial parts of the thallus</tissue>
    </source>
</reference>
<keyword evidence="6" id="KW-0408">Iron</keyword>
<dbReference type="PROSITE" id="PS50873">
    <property type="entry name" value="PEROXIDASE_4"/>
    <property type="match status" value="1"/>
</dbReference>
<evidence type="ECO:0000256" key="8">
    <source>
        <dbReference type="RuleBase" id="RU004241"/>
    </source>
</evidence>
<dbReference type="Proteomes" id="UP001633002">
    <property type="component" value="Unassembled WGS sequence"/>
</dbReference>
<dbReference type="EMBL" id="JBJQOH010000003">
    <property type="protein sequence ID" value="KAL3692151.1"/>
    <property type="molecule type" value="Genomic_DNA"/>
</dbReference>
<feature type="domain" description="Plant heme peroxidase family profile" evidence="9">
    <location>
        <begin position="28"/>
        <end position="99"/>
    </location>
</feature>
<evidence type="ECO:0000313" key="11">
    <source>
        <dbReference type="Proteomes" id="UP001633002"/>
    </source>
</evidence>
<dbReference type="PANTHER" id="PTHR31235">
    <property type="entry name" value="PEROXIDASE 25-RELATED"/>
    <property type="match status" value="1"/>
</dbReference>
<comment type="catalytic activity">
    <reaction evidence="1">
        <text>2 a phenolic donor + H2O2 = 2 a phenolic radical donor + 2 H2O</text>
        <dbReference type="Rhea" id="RHEA:56136"/>
        <dbReference type="ChEBI" id="CHEBI:15377"/>
        <dbReference type="ChEBI" id="CHEBI:16240"/>
        <dbReference type="ChEBI" id="CHEBI:139520"/>
        <dbReference type="ChEBI" id="CHEBI:139521"/>
        <dbReference type="EC" id="1.11.1.7"/>
    </reaction>
</comment>
<comment type="caution">
    <text evidence="10">The sequence shown here is derived from an EMBL/GenBank/DDBJ whole genome shotgun (WGS) entry which is preliminary data.</text>
</comment>
<gene>
    <name evidence="10" type="ORF">R1sor_005802</name>
</gene>
<proteinExistence type="inferred from homology"/>
<evidence type="ECO:0000256" key="7">
    <source>
        <dbReference type="PIRSR" id="PIRSR600823-3"/>
    </source>
</evidence>
<organism evidence="10 11">
    <name type="scientific">Riccia sorocarpa</name>
    <dbReference type="NCBI Taxonomy" id="122646"/>
    <lineage>
        <taxon>Eukaryota</taxon>
        <taxon>Viridiplantae</taxon>
        <taxon>Streptophyta</taxon>
        <taxon>Embryophyta</taxon>
        <taxon>Marchantiophyta</taxon>
        <taxon>Marchantiopsida</taxon>
        <taxon>Marchantiidae</taxon>
        <taxon>Marchantiales</taxon>
        <taxon>Ricciaceae</taxon>
        <taxon>Riccia</taxon>
    </lineage>
</organism>
<dbReference type="InterPro" id="IPR010255">
    <property type="entry name" value="Haem_peroxidase_sf"/>
</dbReference>
<evidence type="ECO:0000256" key="1">
    <source>
        <dbReference type="ARBA" id="ARBA00000189"/>
    </source>
</evidence>
<dbReference type="GO" id="GO:0046872">
    <property type="term" value="F:metal ion binding"/>
    <property type="evidence" value="ECO:0007669"/>
    <property type="project" value="UniProtKB-KW"/>
</dbReference>
<dbReference type="SUPFAM" id="SSF48113">
    <property type="entry name" value="Heme-dependent peroxidases"/>
    <property type="match status" value="1"/>
</dbReference>
<feature type="binding site" evidence="7">
    <location>
        <position position="44"/>
    </location>
    <ligand>
        <name>Ca(2+)</name>
        <dbReference type="ChEBI" id="CHEBI:29108"/>
        <label>1</label>
    </ligand>
</feature>
<evidence type="ECO:0000256" key="2">
    <source>
        <dbReference type="ARBA" id="ARBA00001970"/>
    </source>
</evidence>
<evidence type="ECO:0000313" key="10">
    <source>
        <dbReference type="EMBL" id="KAL3692151.1"/>
    </source>
</evidence>
<evidence type="ECO:0000256" key="3">
    <source>
        <dbReference type="ARBA" id="ARBA00022559"/>
    </source>
</evidence>
<keyword evidence="5 7" id="KW-0479">Metal-binding</keyword>
<feature type="binding site" evidence="7">
    <location>
        <position position="30"/>
    </location>
    <ligand>
        <name>Ca(2+)</name>
        <dbReference type="ChEBI" id="CHEBI:29108"/>
        <label>1</label>
    </ligand>
</feature>
<dbReference type="AlphaFoldDB" id="A0ABD3HMY3"/>
<keyword evidence="11" id="KW-1185">Reference proteome</keyword>
<comment type="cofactor">
    <cofactor evidence="7">
        <name>Ca(2+)</name>
        <dbReference type="ChEBI" id="CHEBI:29108"/>
    </cofactor>
    <text evidence="7">Binds 2 calcium ions per subunit.</text>
</comment>
<sequence>MMLRPSSARPISLQEDYQHWSQVLENMGCDVSVLLNSTDTTSAEREAHVNFSLRGLKEVDEIKAALDYACLGVVSCADLLILAAREATFIVDGNLLFPVFPFDILVANFVRKNFNVWEMVVLSDTGALVSWGAAEFGQVGHKEATGSVDFVQPRIVKGTALHKGKVKRLKIGKYKKLESQGRFIERTGGSKPGDWDSKLGGGSRTFCFYLSPIAADALSLFLWKELEGALQELETTLQQGRSYFQKDEGEGAGLTCNWRWRKITCT</sequence>
<accession>A0ABD3HMY3</accession>
<feature type="binding site" evidence="7">
    <location>
        <position position="32"/>
    </location>
    <ligand>
        <name>Ca(2+)</name>
        <dbReference type="ChEBI" id="CHEBI:29108"/>
        <label>1</label>
    </ligand>
</feature>
<evidence type="ECO:0000256" key="5">
    <source>
        <dbReference type="ARBA" id="ARBA00022723"/>
    </source>
</evidence>
<protein>
    <recommendedName>
        <fullName evidence="9">Plant heme peroxidase family profile domain-containing protein</fullName>
    </recommendedName>
</protein>
<dbReference type="InterPro" id="IPR002016">
    <property type="entry name" value="Haem_peroxidase"/>
</dbReference>
<dbReference type="GO" id="GO:0140825">
    <property type="term" value="F:lactoperoxidase activity"/>
    <property type="evidence" value="ECO:0007669"/>
    <property type="project" value="UniProtKB-EC"/>
</dbReference>
<feature type="binding site" evidence="7">
    <location>
        <position position="28"/>
    </location>
    <ligand>
        <name>Ca(2+)</name>
        <dbReference type="ChEBI" id="CHEBI:29108"/>
        <label>1</label>
    </ligand>
</feature>
<keyword evidence="4" id="KW-0349">Heme</keyword>
<dbReference type="InterPro" id="IPR000823">
    <property type="entry name" value="Peroxidase_pln"/>
</dbReference>
<evidence type="ECO:0000256" key="6">
    <source>
        <dbReference type="ARBA" id="ARBA00023004"/>
    </source>
</evidence>
<evidence type="ECO:0000256" key="4">
    <source>
        <dbReference type="ARBA" id="ARBA00022617"/>
    </source>
</evidence>